<dbReference type="AlphaFoldDB" id="A0A0W8E3Z9"/>
<reference evidence="2" key="1">
    <citation type="journal article" date="2015" name="Proc. Natl. Acad. Sci. U.S.A.">
        <title>Networks of energetic and metabolic interactions define dynamics in microbial communities.</title>
        <authorList>
            <person name="Embree M."/>
            <person name="Liu J.K."/>
            <person name="Al-Bassam M.M."/>
            <person name="Zengler K."/>
        </authorList>
    </citation>
    <scope>NUCLEOTIDE SEQUENCE</scope>
</reference>
<dbReference type="PANTHER" id="PTHR43308">
    <property type="entry name" value="OUTER MEMBRANE PROTEIN ALPHA-RELATED"/>
    <property type="match status" value="1"/>
</dbReference>
<dbReference type="Pfam" id="PF00395">
    <property type="entry name" value="SLH"/>
    <property type="match status" value="2"/>
</dbReference>
<protein>
    <recommendedName>
        <fullName evidence="1">SLH domain-containing protein</fullName>
    </recommendedName>
</protein>
<comment type="caution">
    <text evidence="2">The sequence shown here is derived from an EMBL/GenBank/DDBJ whole genome shotgun (WGS) entry which is preliminary data.</text>
</comment>
<organism evidence="2">
    <name type="scientific">hydrocarbon metagenome</name>
    <dbReference type="NCBI Taxonomy" id="938273"/>
    <lineage>
        <taxon>unclassified sequences</taxon>
        <taxon>metagenomes</taxon>
        <taxon>ecological metagenomes</taxon>
    </lineage>
</organism>
<feature type="domain" description="SLH" evidence="1">
    <location>
        <begin position="37"/>
        <end position="100"/>
    </location>
</feature>
<sequence>MLDRLPLKKVARFCCLIFMLSIVNCSINIPSAMAANASSSFQDVPNSHWALKNITKLNVRQVITGYDDGSFRPDRQVSQLEALLMAVRNMGQEEMIAAVDDTRSLTISVPDWATAKYKKELLYAVQQGLIVPSENNFNASAQASRAWITQLMVRMIGKNSEAAALSNQTPAFTDFADIPRWALGYVNVGLKYSLIAGFPDNTMKPLQSVTRAQAATMLSNSQPYLDLSAHIIEGTIINLAGSTVTVSVSGIALNLYIHDKTVLFGASSNLIEASELSINDNVELIPHDSQIEYLAVLSEGSSNNSIIGTVLHTVSSQKLIVVRDSQDKVYSNTWDNTSSCIDQTGRSYDFENILPGTQVQLTLNSRGVILTTVVYNTNEIGVYDGIIYDLVTEQQLIILKDSSDSFSSYLYGSDLVVIISGMRFPSVNDLQVGDEVKVTVNGSYINKIELLKAKQELTLTGKVVVIEPETSLLVVNAQGTLYTFTAAEDVIITIPGLTDPLLADIMKDDQVELIIEEGRLMEITVFNSSVLNNT</sequence>
<evidence type="ECO:0000259" key="1">
    <source>
        <dbReference type="PROSITE" id="PS51272"/>
    </source>
</evidence>
<gene>
    <name evidence="2" type="ORF">ASZ90_019178</name>
</gene>
<accession>A0A0W8E3Z9</accession>
<dbReference type="InterPro" id="IPR051465">
    <property type="entry name" value="Cell_Envelope_Struct_Comp"/>
</dbReference>
<name>A0A0W8E3Z9_9ZZZZ</name>
<dbReference type="EMBL" id="LNQE01001882">
    <property type="protein sequence ID" value="KUG03390.1"/>
    <property type="molecule type" value="Genomic_DNA"/>
</dbReference>
<proteinExistence type="predicted"/>
<dbReference type="InterPro" id="IPR001119">
    <property type="entry name" value="SLH_dom"/>
</dbReference>
<feature type="domain" description="SLH" evidence="1">
    <location>
        <begin position="169"/>
        <end position="232"/>
    </location>
</feature>
<dbReference type="PROSITE" id="PS51272">
    <property type="entry name" value="SLH"/>
    <property type="match status" value="2"/>
</dbReference>
<evidence type="ECO:0000313" key="2">
    <source>
        <dbReference type="EMBL" id="KUG03390.1"/>
    </source>
</evidence>